<evidence type="ECO:0000313" key="2">
    <source>
        <dbReference type="Proteomes" id="UP001273935"/>
    </source>
</evidence>
<accession>A0ABU3Y179</accession>
<feature type="non-terminal residue" evidence="1">
    <location>
        <position position="1"/>
    </location>
</feature>
<reference evidence="1 2" key="1">
    <citation type="submission" date="2023-10" db="EMBL/GenBank/DDBJ databases">
        <title>Pseudomonas otitidis isolated from a paediatric patient with cystic fibrosis in Chile.</title>
        <authorList>
            <person name="Amsteins-Romero L."/>
            <person name="Opazo-Capurro A."/>
            <person name="Matus-Kohler M."/>
            <person name="Gonzalez-Rocha G."/>
        </authorList>
    </citation>
    <scope>NUCLEOTIDE SEQUENCE [LARGE SCALE GENOMIC DNA]</scope>
    <source>
        <strain evidence="1 2">P-714</strain>
    </source>
</reference>
<dbReference type="Proteomes" id="UP001273935">
    <property type="component" value="Unassembled WGS sequence"/>
</dbReference>
<comment type="caution">
    <text evidence="1">The sequence shown here is derived from an EMBL/GenBank/DDBJ whole genome shotgun (WGS) entry which is preliminary data.</text>
</comment>
<dbReference type="RefSeq" id="WP_317234874.1">
    <property type="nucleotide sequence ID" value="NZ_JAWJUL010000399.1"/>
</dbReference>
<organism evidence="1 2">
    <name type="scientific">Metapseudomonas otitidis</name>
    <dbReference type="NCBI Taxonomy" id="319939"/>
    <lineage>
        <taxon>Bacteria</taxon>
        <taxon>Pseudomonadati</taxon>
        <taxon>Pseudomonadota</taxon>
        <taxon>Gammaproteobacteria</taxon>
        <taxon>Pseudomonadales</taxon>
        <taxon>Pseudomonadaceae</taxon>
        <taxon>Metapseudomonas</taxon>
    </lineage>
</organism>
<sequence length="71" mass="7639">TFWLDLGFTGNTKATSLEHVYETGVPGVGIKVAWNNNGSRPPATMSGGIFMGHPRTETQISATTYAPAQLW</sequence>
<dbReference type="EMBL" id="JAWJUL010000399">
    <property type="protein sequence ID" value="MDV3443926.1"/>
    <property type="molecule type" value="Genomic_DNA"/>
</dbReference>
<proteinExistence type="predicted"/>
<feature type="non-terminal residue" evidence="1">
    <location>
        <position position="71"/>
    </location>
</feature>
<name>A0ABU3Y179_9GAMM</name>
<gene>
    <name evidence="1" type="ORF">R0G64_31535</name>
</gene>
<dbReference type="Gene3D" id="2.60.40.3310">
    <property type="match status" value="1"/>
</dbReference>
<protein>
    <submittedName>
        <fullName evidence="1">Uncharacterized protein</fullName>
    </submittedName>
</protein>
<keyword evidence="2" id="KW-1185">Reference proteome</keyword>
<evidence type="ECO:0000313" key="1">
    <source>
        <dbReference type="EMBL" id="MDV3443926.1"/>
    </source>
</evidence>